<dbReference type="PANTHER" id="PTHR23291">
    <property type="entry name" value="BAX INHIBITOR-RELATED"/>
    <property type="match status" value="1"/>
</dbReference>
<evidence type="ECO:0000313" key="7">
    <source>
        <dbReference type="EMBL" id="SFP93471.1"/>
    </source>
</evidence>
<name>A0A1I5UDZ2_9BACT</name>
<keyword evidence="8" id="KW-1185">Reference proteome</keyword>
<feature type="transmembrane region" description="Helical" evidence="6">
    <location>
        <begin position="26"/>
        <end position="47"/>
    </location>
</feature>
<feature type="transmembrane region" description="Helical" evidence="6">
    <location>
        <begin position="59"/>
        <end position="76"/>
    </location>
</feature>
<feature type="transmembrane region" description="Helical" evidence="6">
    <location>
        <begin position="88"/>
        <end position="108"/>
    </location>
</feature>
<evidence type="ECO:0000256" key="3">
    <source>
        <dbReference type="ARBA" id="ARBA00022692"/>
    </source>
</evidence>
<proteinExistence type="inferred from homology"/>
<evidence type="ECO:0000256" key="1">
    <source>
        <dbReference type="ARBA" id="ARBA00004141"/>
    </source>
</evidence>
<protein>
    <recommendedName>
        <fullName evidence="9">Modulator of FtsH protease</fullName>
    </recommendedName>
</protein>
<evidence type="ECO:0000313" key="8">
    <source>
        <dbReference type="Proteomes" id="UP000199306"/>
    </source>
</evidence>
<feature type="transmembrane region" description="Helical" evidence="6">
    <location>
        <begin position="145"/>
        <end position="163"/>
    </location>
</feature>
<dbReference type="AlphaFoldDB" id="A0A1I5UDZ2"/>
<feature type="transmembrane region" description="Helical" evidence="6">
    <location>
        <begin position="169"/>
        <end position="187"/>
    </location>
</feature>
<dbReference type="Pfam" id="PF01027">
    <property type="entry name" value="Bax1-I"/>
    <property type="match status" value="1"/>
</dbReference>
<keyword evidence="3 6" id="KW-0812">Transmembrane</keyword>
<evidence type="ECO:0000256" key="5">
    <source>
        <dbReference type="ARBA" id="ARBA00023136"/>
    </source>
</evidence>
<keyword evidence="5 6" id="KW-0472">Membrane</keyword>
<dbReference type="Proteomes" id="UP000199306">
    <property type="component" value="Unassembled WGS sequence"/>
</dbReference>
<comment type="similarity">
    <text evidence="2 6">Belongs to the BI1 family.</text>
</comment>
<feature type="transmembrane region" description="Helical" evidence="6">
    <location>
        <begin position="114"/>
        <end position="133"/>
    </location>
</feature>
<dbReference type="RefSeq" id="WP_092017760.1">
    <property type="nucleotide sequence ID" value="NZ_FOXH01000007.1"/>
</dbReference>
<organism evidence="7 8">
    <name type="scientific">Pseudarcicella hirudinis</name>
    <dbReference type="NCBI Taxonomy" id="1079859"/>
    <lineage>
        <taxon>Bacteria</taxon>
        <taxon>Pseudomonadati</taxon>
        <taxon>Bacteroidota</taxon>
        <taxon>Cytophagia</taxon>
        <taxon>Cytophagales</taxon>
        <taxon>Flectobacillaceae</taxon>
        <taxon>Pseudarcicella</taxon>
    </lineage>
</organism>
<accession>A0A1I5UDZ2</accession>
<dbReference type="InterPro" id="IPR006214">
    <property type="entry name" value="Bax_inhibitor_1-related"/>
</dbReference>
<comment type="subcellular location">
    <subcellularLocation>
        <location evidence="1">Membrane</location>
        <topology evidence="1">Multi-pass membrane protein</topology>
    </subcellularLocation>
</comment>
<keyword evidence="4 6" id="KW-1133">Transmembrane helix</keyword>
<evidence type="ECO:0008006" key="9">
    <source>
        <dbReference type="Google" id="ProtNLM"/>
    </source>
</evidence>
<reference evidence="7 8" key="1">
    <citation type="submission" date="2016-10" db="EMBL/GenBank/DDBJ databases">
        <authorList>
            <person name="de Groot N.N."/>
        </authorList>
    </citation>
    <scope>NUCLEOTIDE SEQUENCE [LARGE SCALE GENOMIC DNA]</scope>
    <source>
        <strain evidence="8">E92,LMG 26720,CCM 7988</strain>
    </source>
</reference>
<sequence>MENNQFSPYYSHESRQADQARFMAKVFAWMSLALVVTGAIAFWVAMTPSLTELIFSSRITFYLMIGAELGVVWWLTSRIQTMSATTATLWFFLYSVLNGATLSVIFFAFTAASISAVFFITAGTFMVMAAYGYYTEKDLTSWGNLLFMALIGLIISGIVNMFLKSDMFGMIISSIGVLVFVGLTAYDTQKIKEMHAEGINGTEDGKKYAILGALRLYLDFINLFLYMLRLLGNRR</sequence>
<dbReference type="OrthoDB" id="9793828at2"/>
<dbReference type="CDD" id="cd10432">
    <property type="entry name" value="BI-1-like_bacterial"/>
    <property type="match status" value="1"/>
</dbReference>
<evidence type="ECO:0000256" key="2">
    <source>
        <dbReference type="ARBA" id="ARBA00010350"/>
    </source>
</evidence>
<dbReference type="GO" id="GO:0005886">
    <property type="term" value="C:plasma membrane"/>
    <property type="evidence" value="ECO:0007669"/>
    <property type="project" value="TreeGrafter"/>
</dbReference>
<dbReference type="EMBL" id="FOXH01000007">
    <property type="protein sequence ID" value="SFP93471.1"/>
    <property type="molecule type" value="Genomic_DNA"/>
</dbReference>
<evidence type="ECO:0000256" key="6">
    <source>
        <dbReference type="RuleBase" id="RU004379"/>
    </source>
</evidence>
<evidence type="ECO:0000256" key="4">
    <source>
        <dbReference type="ARBA" id="ARBA00022989"/>
    </source>
</evidence>
<gene>
    <name evidence="7" type="ORF">SAMN04515674_107131</name>
</gene>
<dbReference type="PANTHER" id="PTHR23291:SF50">
    <property type="entry name" value="PROTEIN LIFEGUARD 4"/>
    <property type="match status" value="1"/>
</dbReference>